<gene>
    <name evidence="1" type="ORF">ALP13_02469</name>
</gene>
<comment type="caution">
    <text evidence="1">The sequence shown here is derived from an EMBL/GenBank/DDBJ whole genome shotgun (WGS) entry which is preliminary data.</text>
</comment>
<dbReference type="Proteomes" id="UP000271631">
    <property type="component" value="Unassembled WGS sequence"/>
</dbReference>
<sequence length="127" mass="14368">VVVVVVGAAGPDRLRHLLGNARPMFQWVLVQQVEHAVGARGVIARHVCQRRRHHLDNRKSWQRCGWRRALQAIADTLQGRLNFVRAGCCKSVRFTDLTGEVLLANVLERGFVDSFLSLVLCRRGDLF</sequence>
<evidence type="ECO:0000313" key="1">
    <source>
        <dbReference type="EMBL" id="RMV32534.1"/>
    </source>
</evidence>
<accession>A0A3M6BNL5</accession>
<name>A0A3M6BNL5_PSEYM</name>
<proteinExistence type="predicted"/>
<dbReference type="EMBL" id="RBUQ01000257">
    <property type="protein sequence ID" value="RMV32534.1"/>
    <property type="molecule type" value="Genomic_DNA"/>
</dbReference>
<protein>
    <submittedName>
        <fullName evidence="1">Uncharacterized protein</fullName>
    </submittedName>
</protein>
<organism evidence="1 2">
    <name type="scientific">Pseudomonas syringae pv. maculicola</name>
    <dbReference type="NCBI Taxonomy" id="59511"/>
    <lineage>
        <taxon>Bacteria</taxon>
        <taxon>Pseudomonadati</taxon>
        <taxon>Pseudomonadota</taxon>
        <taxon>Gammaproteobacteria</taxon>
        <taxon>Pseudomonadales</taxon>
        <taxon>Pseudomonadaceae</taxon>
        <taxon>Pseudomonas</taxon>
    </lineage>
</organism>
<dbReference type="AlphaFoldDB" id="A0A3M6BNL5"/>
<evidence type="ECO:0000313" key="2">
    <source>
        <dbReference type="Proteomes" id="UP000271631"/>
    </source>
</evidence>
<reference evidence="1 2" key="1">
    <citation type="submission" date="2018-08" db="EMBL/GenBank/DDBJ databases">
        <title>Recombination of ecologically and evolutionarily significant loci maintains genetic cohesion in the Pseudomonas syringae species complex.</title>
        <authorList>
            <person name="Dillon M."/>
            <person name="Thakur S."/>
            <person name="Almeida R.N.D."/>
            <person name="Weir B.S."/>
            <person name="Guttman D.S."/>
        </authorList>
    </citation>
    <scope>NUCLEOTIDE SEQUENCE [LARGE SCALE GENOMIC DNA]</scope>
    <source>
        <strain evidence="1 2">ICMP 11281</strain>
    </source>
</reference>
<feature type="non-terminal residue" evidence="1">
    <location>
        <position position="1"/>
    </location>
</feature>